<protein>
    <recommendedName>
        <fullName evidence="4">YtxH domain-containing protein</fullName>
    </recommendedName>
</protein>
<dbReference type="KEGG" id="fpn:ABE65_019485"/>
<reference evidence="2 3" key="1">
    <citation type="submission" date="2016-04" db="EMBL/GenBank/DDBJ databases">
        <title>Complete genome sequence of Fictibacillus phosphorivorans G25-29, a strain toxic to nematodes.</title>
        <authorList>
            <person name="Zheng Z."/>
        </authorList>
    </citation>
    <scope>NUCLEOTIDE SEQUENCE [LARGE SCALE GENOMIC DNA]</scope>
    <source>
        <strain evidence="2 3">G25-29</strain>
    </source>
</reference>
<sequence length="204" mass="22003">MVQSVNTTNGYENGMYPDDAYGTAQRGRVADPQKSKLLTGIIIGGIVGGALALIDYNTRSKVKNTAVGFKDSSSKMITEVKQNPGEVKDQMISQFKSASTTLKDAINDAQTLYERLNKDVFGNINTLKEISSDVLSTAKETKGELGNIGSKLKEAGTEIVENPIGNDKLHDYSTGSAQETTYTRENDSNVVSVGVTSQNNRKNL</sequence>
<feature type="transmembrane region" description="Helical" evidence="1">
    <location>
        <begin position="37"/>
        <end position="54"/>
    </location>
</feature>
<accession>A0A160IR11</accession>
<evidence type="ECO:0000313" key="3">
    <source>
        <dbReference type="Proteomes" id="UP000076623"/>
    </source>
</evidence>
<proteinExistence type="predicted"/>
<evidence type="ECO:0008006" key="4">
    <source>
        <dbReference type="Google" id="ProtNLM"/>
    </source>
</evidence>
<keyword evidence="1" id="KW-0472">Membrane</keyword>
<gene>
    <name evidence="2" type="ORF">ABE65_019485</name>
</gene>
<dbReference type="Gene3D" id="1.20.120.20">
    <property type="entry name" value="Apolipoprotein"/>
    <property type="match status" value="1"/>
</dbReference>
<evidence type="ECO:0000313" key="2">
    <source>
        <dbReference type="EMBL" id="ANC78864.1"/>
    </source>
</evidence>
<dbReference type="EMBL" id="CP015378">
    <property type="protein sequence ID" value="ANC78864.1"/>
    <property type="molecule type" value="Genomic_DNA"/>
</dbReference>
<dbReference type="Proteomes" id="UP000076623">
    <property type="component" value="Chromosome"/>
</dbReference>
<keyword evidence="1" id="KW-0812">Transmembrane</keyword>
<keyword evidence="3" id="KW-1185">Reference proteome</keyword>
<name>A0A160IR11_9BACL</name>
<dbReference type="AlphaFoldDB" id="A0A160IR11"/>
<dbReference type="RefSeq" id="WP_066398677.1">
    <property type="nucleotide sequence ID" value="NZ_CP015378.1"/>
</dbReference>
<evidence type="ECO:0000256" key="1">
    <source>
        <dbReference type="SAM" id="Phobius"/>
    </source>
</evidence>
<organism evidence="2 3">
    <name type="scientific">Fictibacillus phosphorivorans</name>
    <dbReference type="NCBI Taxonomy" id="1221500"/>
    <lineage>
        <taxon>Bacteria</taxon>
        <taxon>Bacillati</taxon>
        <taxon>Bacillota</taxon>
        <taxon>Bacilli</taxon>
        <taxon>Bacillales</taxon>
        <taxon>Fictibacillaceae</taxon>
        <taxon>Fictibacillus</taxon>
    </lineage>
</organism>
<keyword evidence="1" id="KW-1133">Transmembrane helix</keyword>